<reference evidence="10" key="1">
    <citation type="submission" date="2022-08" db="EMBL/GenBank/DDBJ databases">
        <authorList>
            <consortium name="DOE Joint Genome Institute"/>
            <person name="Min B."/>
            <person name="Sierra-Patev S."/>
            <person name="Naranjo-Ortiz M."/>
            <person name="Looney B."/>
            <person name="Konkel Z."/>
            <person name="Slot J.C."/>
            <person name="Sakamoto Y."/>
            <person name="Steenwyk J.L."/>
            <person name="Rokas A."/>
            <person name="Carro J."/>
            <person name="Camarero S."/>
            <person name="Ferreira P."/>
            <person name="Molpeceres G."/>
            <person name="Ruiz-duenas F.J."/>
            <person name="Serrano A."/>
            <person name="Henrissat B."/>
            <person name="Drula E."/>
            <person name="Hughes K.W."/>
            <person name="Mata J.L."/>
            <person name="Ishikawa N.K."/>
            <person name="Vargas-Isla R."/>
            <person name="Ushijima S."/>
            <person name="Smith C.A."/>
            <person name="Ahrendt S."/>
            <person name="Andreopoulos W."/>
            <person name="He G."/>
            <person name="LaButti K."/>
            <person name="Lipzen A."/>
            <person name="Ng V."/>
            <person name="Riley R."/>
            <person name="Sandor L."/>
            <person name="Barry K."/>
            <person name="Martinez A.T."/>
            <person name="Xiao Y."/>
            <person name="Gibbons J.G."/>
            <person name="Terashima K."/>
            <person name="Hibbett D.S."/>
            <person name="Grigoriev I.V."/>
        </authorList>
    </citation>
    <scope>NUCLEOTIDE SEQUENCE</scope>
    <source>
        <strain evidence="10">ET3784</strain>
    </source>
</reference>
<comment type="similarity">
    <text evidence="1">Belongs to the glycosyl hydrolase 5 (cellulase A) family.</text>
</comment>
<dbReference type="GO" id="GO:0009986">
    <property type="term" value="C:cell surface"/>
    <property type="evidence" value="ECO:0007669"/>
    <property type="project" value="TreeGrafter"/>
</dbReference>
<evidence type="ECO:0000313" key="11">
    <source>
        <dbReference type="Proteomes" id="UP001176059"/>
    </source>
</evidence>
<dbReference type="InterPro" id="IPR050386">
    <property type="entry name" value="Glycosyl_hydrolase_5"/>
</dbReference>
<reference evidence="10" key="2">
    <citation type="journal article" date="2023" name="Proc. Natl. Acad. Sci. U.S.A.">
        <title>A global phylogenomic analysis of the shiitake genus Lentinula.</title>
        <authorList>
            <person name="Sierra-Patev S."/>
            <person name="Min B."/>
            <person name="Naranjo-Ortiz M."/>
            <person name="Looney B."/>
            <person name="Konkel Z."/>
            <person name="Slot J.C."/>
            <person name="Sakamoto Y."/>
            <person name="Steenwyk J.L."/>
            <person name="Rokas A."/>
            <person name="Carro J."/>
            <person name="Camarero S."/>
            <person name="Ferreira P."/>
            <person name="Molpeceres G."/>
            <person name="Ruiz-Duenas F.J."/>
            <person name="Serrano A."/>
            <person name="Henrissat B."/>
            <person name="Drula E."/>
            <person name="Hughes K.W."/>
            <person name="Mata J.L."/>
            <person name="Ishikawa N.K."/>
            <person name="Vargas-Isla R."/>
            <person name="Ushijima S."/>
            <person name="Smith C.A."/>
            <person name="Donoghue J."/>
            <person name="Ahrendt S."/>
            <person name="Andreopoulos W."/>
            <person name="He G."/>
            <person name="LaButti K."/>
            <person name="Lipzen A."/>
            <person name="Ng V."/>
            <person name="Riley R."/>
            <person name="Sandor L."/>
            <person name="Barry K."/>
            <person name="Martinez A.T."/>
            <person name="Xiao Y."/>
            <person name="Gibbons J.G."/>
            <person name="Terashima K."/>
            <person name="Grigoriev I.V."/>
            <person name="Hibbett D."/>
        </authorList>
    </citation>
    <scope>NUCLEOTIDE SEQUENCE</scope>
    <source>
        <strain evidence="10">ET3784</strain>
    </source>
</reference>
<accession>A0AA38JAT6</accession>
<organism evidence="10 11">
    <name type="scientific">Lentinula guzmanii</name>
    <dbReference type="NCBI Taxonomy" id="2804957"/>
    <lineage>
        <taxon>Eukaryota</taxon>
        <taxon>Fungi</taxon>
        <taxon>Dikarya</taxon>
        <taxon>Basidiomycota</taxon>
        <taxon>Agaricomycotina</taxon>
        <taxon>Agaricomycetes</taxon>
        <taxon>Agaricomycetidae</taxon>
        <taxon>Agaricales</taxon>
        <taxon>Marasmiineae</taxon>
        <taxon>Omphalotaceae</taxon>
        <taxon>Lentinula</taxon>
    </lineage>
</organism>
<evidence type="ECO:0000256" key="2">
    <source>
        <dbReference type="ARBA" id="ARBA00022801"/>
    </source>
</evidence>
<dbReference type="SUPFAM" id="SSF51445">
    <property type="entry name" value="(Trans)glycosidases"/>
    <property type="match status" value="1"/>
</dbReference>
<keyword evidence="3" id="KW-0325">Glycoprotein</keyword>
<dbReference type="EC" id="3.2.1.58" evidence="7"/>
<evidence type="ECO:0000256" key="6">
    <source>
        <dbReference type="ARBA" id="ARBA00036824"/>
    </source>
</evidence>
<dbReference type="PANTHER" id="PTHR31297:SF34">
    <property type="entry name" value="GLUCAN 1,3-BETA-GLUCOSIDASE 2"/>
    <property type="match status" value="1"/>
</dbReference>
<feature type="region of interest" description="Disordered" evidence="8">
    <location>
        <begin position="1"/>
        <end position="78"/>
    </location>
</feature>
<keyword evidence="11" id="KW-1185">Reference proteome</keyword>
<dbReference type="GO" id="GO:0071555">
    <property type="term" value="P:cell wall organization"/>
    <property type="evidence" value="ECO:0007669"/>
    <property type="project" value="UniProtKB-KW"/>
</dbReference>
<keyword evidence="9" id="KW-1133">Transmembrane helix</keyword>
<feature type="compositionally biased region" description="Polar residues" evidence="8">
    <location>
        <begin position="35"/>
        <end position="54"/>
    </location>
</feature>
<keyword evidence="4" id="KW-0326">Glycosidase</keyword>
<evidence type="ECO:0000256" key="1">
    <source>
        <dbReference type="ARBA" id="ARBA00005641"/>
    </source>
</evidence>
<keyword evidence="9" id="KW-0812">Transmembrane</keyword>
<comment type="caution">
    <text evidence="10">The sequence shown here is derived from an EMBL/GenBank/DDBJ whole genome shotgun (WGS) entry which is preliminary data.</text>
</comment>
<proteinExistence type="inferred from homology"/>
<dbReference type="Proteomes" id="UP001176059">
    <property type="component" value="Unassembled WGS sequence"/>
</dbReference>
<dbReference type="GO" id="GO:0004338">
    <property type="term" value="F:glucan exo-1,3-beta-glucosidase activity"/>
    <property type="evidence" value="ECO:0007669"/>
    <property type="project" value="UniProtKB-EC"/>
</dbReference>
<evidence type="ECO:0000256" key="4">
    <source>
        <dbReference type="ARBA" id="ARBA00023295"/>
    </source>
</evidence>
<keyword evidence="5" id="KW-0961">Cell wall biogenesis/degradation</keyword>
<evidence type="ECO:0000256" key="5">
    <source>
        <dbReference type="ARBA" id="ARBA00023316"/>
    </source>
</evidence>
<dbReference type="AlphaFoldDB" id="A0AA38JAT6"/>
<comment type="catalytic activity">
    <reaction evidence="6">
        <text>Successive hydrolysis of beta-D-glucose units from the non-reducing ends of (1-&gt;3)-beta-D-glucans, releasing alpha-glucose.</text>
        <dbReference type="EC" id="3.2.1.58"/>
    </reaction>
</comment>
<dbReference type="PANTHER" id="PTHR31297">
    <property type="entry name" value="GLUCAN ENDO-1,6-BETA-GLUCOSIDASE B"/>
    <property type="match status" value="1"/>
</dbReference>
<feature type="transmembrane region" description="Helical" evidence="9">
    <location>
        <begin position="83"/>
        <end position="106"/>
    </location>
</feature>
<dbReference type="EMBL" id="JANVFO010000029">
    <property type="protein sequence ID" value="KAJ3731574.1"/>
    <property type="molecule type" value="Genomic_DNA"/>
</dbReference>
<evidence type="ECO:0000256" key="7">
    <source>
        <dbReference type="ARBA" id="ARBA00038929"/>
    </source>
</evidence>
<name>A0AA38JAT6_9AGAR</name>
<dbReference type="Gene3D" id="3.20.20.80">
    <property type="entry name" value="Glycosidases"/>
    <property type="match status" value="1"/>
</dbReference>
<feature type="compositionally biased region" description="Low complexity" evidence="8">
    <location>
        <begin position="116"/>
        <end position="144"/>
    </location>
</feature>
<keyword evidence="9" id="KW-0472">Membrane</keyword>
<gene>
    <name evidence="10" type="ORF">DFJ43DRAFT_1184361</name>
</gene>
<feature type="compositionally biased region" description="Basic and acidic residues" evidence="8">
    <location>
        <begin position="59"/>
        <end position="69"/>
    </location>
</feature>
<feature type="region of interest" description="Disordered" evidence="8">
    <location>
        <begin position="114"/>
        <end position="151"/>
    </location>
</feature>
<evidence type="ECO:0000256" key="8">
    <source>
        <dbReference type="SAM" id="MobiDB-lite"/>
    </source>
</evidence>
<evidence type="ECO:0000313" key="10">
    <source>
        <dbReference type="EMBL" id="KAJ3731574.1"/>
    </source>
</evidence>
<dbReference type="GO" id="GO:0009251">
    <property type="term" value="P:glucan catabolic process"/>
    <property type="evidence" value="ECO:0007669"/>
    <property type="project" value="TreeGrafter"/>
</dbReference>
<sequence length="757" mass="80392">MEGNNGHSVDDSAPGTPLPLGEADRFLEQPRASFLDSNTGNSVQSTPNNSSPLLVSNKPESDSFEHELQQTKPGSESKRRRPIILALVGLGILAVIVLAVILPVYFKVIKPKQNQNDSASPASASAGSSSVGSGSGNPTSPSGATSGGDGSEIILDDGTTFTYKNSFGGYWVYDPNDPFNNNARPNSWTPPLNTSWDWTTDRIYGVNLGGLFVIEPFITPSLFEKYPTAVDEWTLSEAMTADTSEGGGLSQLEDHYNTFITEQDIAEIAGAGLNWIRLPIPYWAIETWPGEPFLAKTSWKYILRVLGWARKYGLRVNLDLHTVPGSQNGYNHSGKLGQVNFLNGVMGIANAQRTLNYIRIIVEFITQQEYLDVVPMFGIVNEALLSTIGKDQLTEFYLEAHNMIRGITGLGAGNGPYISIHDGFVGLDSWAGFLPGSDRINIDTHPYFAFDDEPNDSPIATGLGSDAGGIWPAQACNAWGPDINSSRSDFGVTIAGEFSNGYNDCGLFLKGTSSYTPSYGGDCSLWQDASTWNDTVIAGVKAFALGSMDATQNWFFWTWKIGNSTANNRVESPLWSYQLGVQGGWIPTDPREATGVCAAQGVSQPWNQTFQSWQTGGAGAGTIAATATAEFGIWPPVQISGVAADQMAFVPTYTPTGSVATLPPPTLTATTRSVSEGNGWFDLSDTTSAATAIAGCSYPDAWDAISATVPATVCGGGTVTISSPSTGATISVTSASVTEVTSVSTSTADDTTATVAQ</sequence>
<evidence type="ECO:0000256" key="3">
    <source>
        <dbReference type="ARBA" id="ARBA00023180"/>
    </source>
</evidence>
<evidence type="ECO:0000256" key="9">
    <source>
        <dbReference type="SAM" id="Phobius"/>
    </source>
</evidence>
<keyword evidence="2 10" id="KW-0378">Hydrolase</keyword>
<dbReference type="InterPro" id="IPR017853">
    <property type="entry name" value="GH"/>
</dbReference>
<protein>
    <recommendedName>
        <fullName evidence="7">glucan 1,3-beta-glucosidase</fullName>
        <ecNumber evidence="7">3.2.1.58</ecNumber>
    </recommendedName>
</protein>
<dbReference type="GO" id="GO:0005576">
    <property type="term" value="C:extracellular region"/>
    <property type="evidence" value="ECO:0007669"/>
    <property type="project" value="TreeGrafter"/>
</dbReference>